<reference evidence="9" key="1">
    <citation type="submission" date="2023-03" db="UniProtKB">
        <authorList>
            <consortium name="EnsemblPlants"/>
        </authorList>
    </citation>
    <scope>IDENTIFICATION</scope>
</reference>
<keyword evidence="3" id="KW-0808">Transferase</keyword>
<evidence type="ECO:0000256" key="8">
    <source>
        <dbReference type="SAM" id="SignalP"/>
    </source>
</evidence>
<name>A0A9I9DDD8_CUCME</name>
<evidence type="ECO:0000256" key="7">
    <source>
        <dbReference type="SAM" id="MobiDB-lite"/>
    </source>
</evidence>
<keyword evidence="5" id="KW-0119">Carbohydrate metabolism</keyword>
<evidence type="ECO:0000256" key="6">
    <source>
        <dbReference type="ARBA" id="ARBA00030350"/>
    </source>
</evidence>
<dbReference type="PANTHER" id="PTHR31818:SF1">
    <property type="entry name" value="O-FUCOSYLTRANSFERASE 16"/>
    <property type="match status" value="1"/>
</dbReference>
<evidence type="ECO:0000256" key="5">
    <source>
        <dbReference type="ARBA" id="ARBA00023277"/>
    </source>
</evidence>
<keyword evidence="4" id="KW-0294">Fucose metabolism</keyword>
<dbReference type="Pfam" id="PF10250">
    <property type="entry name" value="O-FucT"/>
    <property type="match status" value="2"/>
</dbReference>
<dbReference type="GO" id="GO:0016757">
    <property type="term" value="F:glycosyltransferase activity"/>
    <property type="evidence" value="ECO:0007669"/>
    <property type="project" value="UniProtKB-KW"/>
</dbReference>
<evidence type="ECO:0000256" key="2">
    <source>
        <dbReference type="ARBA" id="ARBA00022676"/>
    </source>
</evidence>
<feature type="compositionally biased region" description="Acidic residues" evidence="7">
    <location>
        <begin position="576"/>
        <end position="588"/>
    </location>
</feature>
<dbReference type="Gramene" id="MELO3C017016.2.1">
    <property type="protein sequence ID" value="MELO3C017016.2.1"/>
    <property type="gene ID" value="MELO3C017016.2"/>
</dbReference>
<feature type="region of interest" description="Disordered" evidence="7">
    <location>
        <begin position="508"/>
        <end position="588"/>
    </location>
</feature>
<dbReference type="CDD" id="cd11299">
    <property type="entry name" value="O-FucT_plant"/>
    <property type="match status" value="1"/>
</dbReference>
<dbReference type="GO" id="GO:0006004">
    <property type="term" value="P:fucose metabolic process"/>
    <property type="evidence" value="ECO:0007669"/>
    <property type="project" value="UniProtKB-KW"/>
</dbReference>
<proteinExistence type="inferred from homology"/>
<keyword evidence="8" id="KW-0732">Signal</keyword>
<dbReference type="InterPro" id="IPR024709">
    <property type="entry name" value="FucosylTrfase_pln"/>
</dbReference>
<evidence type="ECO:0000313" key="9">
    <source>
        <dbReference type="EnsemblPlants" id="MELO3C017016.2.1"/>
    </source>
</evidence>
<dbReference type="InterPro" id="IPR019378">
    <property type="entry name" value="GDP-Fuc_O-FucTrfase"/>
</dbReference>
<protein>
    <recommendedName>
        <fullName evidence="6">O-fucosyltransferase family protein</fullName>
    </recommendedName>
</protein>
<dbReference type="AlphaFoldDB" id="A0A9I9DDD8"/>
<evidence type="ECO:0000256" key="4">
    <source>
        <dbReference type="ARBA" id="ARBA00023253"/>
    </source>
</evidence>
<sequence length="588" mass="67736">MIPIITASFLRFSSMLLPTWRLLMLELTDLCFLDRNGARSGRDLWTSRNAKFYSGCCNASNKFQKLIFSHFAAEANAITHPNRYLLIATSGGLNQQRTGITDAVVAARILNATLVVPKLDQKSFWRDSSNFSEIFDVDWFISFLSKDVKIIHQLPKRGGKTWNTHSMRVPRKCSERCYQNRVLPVLLKRHAIQLSKFDYRLANKLETDLQKLRCRVNYHALKFTDSIQKMGEKLVNRMRARSNHYIALHLSVQLFCSSKYRINFNFCKQMHFHVGVKNWTSVVILILPFVYYHRFEPDMLAFSGCYYGGGEKERRELGAIRRRWKTLHQVSNPDKERRHGKCPLTPEEVGLMLRALGYGQDVHIYVASGEVYGGEETLAPLKALFPNFHSKETIASKAELDKFSSYSSRMAALDFIVCDESDVFVTNNNGNMARILAGRRRYFGHKPTIRPNAKKLYRLFLNRTNMTWGAFSSRVRTYQRGFMGEPNEVRPGRGEFHENPSPCICEVAKPHVKSDSGPRKYGKSDITPRRDEPATVDDQNSDYEPEWPDSEEEEDQVDFQDKGPLNATNLEYDAINSEEPELEEMLSD</sequence>
<dbReference type="PANTHER" id="PTHR31818">
    <property type="entry name" value="O-FUCOSYLTRANSFERASE 16"/>
    <property type="match status" value="1"/>
</dbReference>
<feature type="chain" id="PRO_5039887281" description="O-fucosyltransferase family protein" evidence="8">
    <location>
        <begin position="22"/>
        <end position="588"/>
    </location>
</feature>
<feature type="compositionally biased region" description="Basic and acidic residues" evidence="7">
    <location>
        <begin position="508"/>
        <end position="533"/>
    </location>
</feature>
<dbReference type="PIRSF" id="PIRSF009360">
    <property type="entry name" value="UCP009360"/>
    <property type="match status" value="1"/>
</dbReference>
<organism evidence="9">
    <name type="scientific">Cucumis melo</name>
    <name type="common">Muskmelon</name>
    <dbReference type="NCBI Taxonomy" id="3656"/>
    <lineage>
        <taxon>Eukaryota</taxon>
        <taxon>Viridiplantae</taxon>
        <taxon>Streptophyta</taxon>
        <taxon>Embryophyta</taxon>
        <taxon>Tracheophyta</taxon>
        <taxon>Spermatophyta</taxon>
        <taxon>Magnoliopsida</taxon>
        <taxon>eudicotyledons</taxon>
        <taxon>Gunneridae</taxon>
        <taxon>Pentapetalae</taxon>
        <taxon>rosids</taxon>
        <taxon>fabids</taxon>
        <taxon>Cucurbitales</taxon>
        <taxon>Cucurbitaceae</taxon>
        <taxon>Benincaseae</taxon>
        <taxon>Cucumis</taxon>
    </lineage>
</organism>
<accession>A0A9I9DDD8</accession>
<feature type="compositionally biased region" description="Acidic residues" evidence="7">
    <location>
        <begin position="539"/>
        <end position="558"/>
    </location>
</feature>
<dbReference type="EnsemblPlants" id="MELO3C017016.2.1">
    <property type="protein sequence ID" value="MELO3C017016.2.1"/>
    <property type="gene ID" value="MELO3C017016.2"/>
</dbReference>
<keyword evidence="2" id="KW-0328">Glycosyltransferase</keyword>
<feature type="signal peptide" evidence="8">
    <location>
        <begin position="1"/>
        <end position="21"/>
    </location>
</feature>
<evidence type="ECO:0000256" key="3">
    <source>
        <dbReference type="ARBA" id="ARBA00022679"/>
    </source>
</evidence>
<comment type="similarity">
    <text evidence="1">Belongs to the glycosyltransferase GT106 family.</text>
</comment>
<evidence type="ECO:0000256" key="1">
    <source>
        <dbReference type="ARBA" id="ARBA00007737"/>
    </source>
</evidence>